<feature type="domain" description="SPI-1 type 3 secretion system secretin N0" evidence="15">
    <location>
        <begin position="47"/>
        <end position="112"/>
    </location>
</feature>
<dbReference type="InterPro" id="IPR003522">
    <property type="entry name" value="T3SS_OM_pore_YscC"/>
</dbReference>
<dbReference type="GO" id="GO:0030254">
    <property type="term" value="P:protein secretion by the type III secretion system"/>
    <property type="evidence" value="ECO:0007669"/>
    <property type="project" value="UniProtKB-UniRule"/>
</dbReference>
<dbReference type="PRINTS" id="PR01337">
    <property type="entry name" value="TYPE3OMGPROT"/>
</dbReference>
<dbReference type="Proteomes" id="UP000494205">
    <property type="component" value="Unassembled WGS sequence"/>
</dbReference>
<evidence type="ECO:0000256" key="1">
    <source>
        <dbReference type="ARBA" id="ARBA00004442"/>
    </source>
</evidence>
<proteinExistence type="inferred from homology"/>
<protein>
    <recommendedName>
        <fullName evidence="10">Type 3 secretion system secretin</fullName>
        <shortName evidence="10">T3SS secretin</shortName>
    </recommendedName>
</protein>
<comment type="subcellular location">
    <subcellularLocation>
        <location evidence="1 10 11">Cell outer membrane</location>
    </subcellularLocation>
</comment>
<evidence type="ECO:0000259" key="13">
    <source>
        <dbReference type="Pfam" id="PF00263"/>
    </source>
</evidence>
<dbReference type="GO" id="GO:0030257">
    <property type="term" value="C:type III protein secretion system complex"/>
    <property type="evidence" value="ECO:0007669"/>
    <property type="project" value="UniProtKB-UniRule"/>
</dbReference>
<dbReference type="InterPro" id="IPR050810">
    <property type="entry name" value="Bact_Secretion_Sys_Channel"/>
</dbReference>
<feature type="compositionally biased region" description="Low complexity" evidence="12">
    <location>
        <begin position="277"/>
        <end position="296"/>
    </location>
</feature>
<dbReference type="InterPro" id="IPR038591">
    <property type="entry name" value="NolW-like_sf"/>
</dbReference>
<accession>A0A6J5C315</accession>
<feature type="domain" description="NolW-like" evidence="14">
    <location>
        <begin position="188"/>
        <end position="370"/>
    </location>
</feature>
<comment type="function">
    <text evidence="10">Component of the type III secretion system (T3SS), also called injectisome, which is used to inject bacterial effector proteins into eukaryotic host cells. Forms a ring-shaped multimeric structure with an apparent central pore in the outer membrane.</text>
</comment>
<evidence type="ECO:0000259" key="15">
    <source>
        <dbReference type="Pfam" id="PF21304"/>
    </source>
</evidence>
<feature type="compositionally biased region" description="Low complexity" evidence="12">
    <location>
        <begin position="260"/>
        <end position="269"/>
    </location>
</feature>
<dbReference type="Pfam" id="PF00263">
    <property type="entry name" value="Secretin"/>
    <property type="match status" value="1"/>
</dbReference>
<keyword evidence="9 10" id="KW-0998">Cell outer membrane</keyword>
<dbReference type="Gene3D" id="3.55.50.30">
    <property type="match status" value="1"/>
</dbReference>
<dbReference type="InterPro" id="IPR004846">
    <property type="entry name" value="T2SS/T3SS_dom"/>
</dbReference>
<evidence type="ECO:0000256" key="11">
    <source>
        <dbReference type="RuleBase" id="RU004004"/>
    </source>
</evidence>
<evidence type="ECO:0000313" key="16">
    <source>
        <dbReference type="EMBL" id="CAB3725716.1"/>
    </source>
</evidence>
<keyword evidence="7" id="KW-0843">Virulence</keyword>
<dbReference type="GO" id="GO:0009279">
    <property type="term" value="C:cell outer membrane"/>
    <property type="evidence" value="ECO:0007669"/>
    <property type="project" value="UniProtKB-SubCell"/>
</dbReference>
<evidence type="ECO:0000256" key="9">
    <source>
        <dbReference type="ARBA" id="ARBA00023237"/>
    </source>
</evidence>
<evidence type="ECO:0000256" key="5">
    <source>
        <dbReference type="ARBA" id="ARBA00022927"/>
    </source>
</evidence>
<feature type="domain" description="NolW-like" evidence="14">
    <location>
        <begin position="122"/>
        <end position="177"/>
    </location>
</feature>
<evidence type="ECO:0000256" key="7">
    <source>
        <dbReference type="ARBA" id="ARBA00023026"/>
    </source>
</evidence>
<organism evidence="16 17">
    <name type="scientific">Paraburkholderia rhynchosiae</name>
    <dbReference type="NCBI Taxonomy" id="487049"/>
    <lineage>
        <taxon>Bacteria</taxon>
        <taxon>Pseudomonadati</taxon>
        <taxon>Pseudomonadota</taxon>
        <taxon>Betaproteobacteria</taxon>
        <taxon>Burkholderiales</taxon>
        <taxon>Burkholderiaceae</taxon>
        <taxon>Paraburkholderia</taxon>
    </lineage>
</organism>
<feature type="compositionally biased region" description="Low complexity" evidence="12">
    <location>
        <begin position="229"/>
        <end position="239"/>
    </location>
</feature>
<feature type="region of interest" description="Disordered" evidence="12">
    <location>
        <begin position="649"/>
        <end position="668"/>
    </location>
</feature>
<keyword evidence="6 10" id="KW-0811">Translocation</keyword>
<dbReference type="AlphaFoldDB" id="A0A6J5C315"/>
<feature type="region of interest" description="Disordered" evidence="12">
    <location>
        <begin position="401"/>
        <end position="424"/>
    </location>
</feature>
<evidence type="ECO:0000256" key="10">
    <source>
        <dbReference type="HAMAP-Rule" id="MF_02219"/>
    </source>
</evidence>
<feature type="domain" description="Type II/III secretion system secretin-like" evidence="13">
    <location>
        <begin position="461"/>
        <end position="618"/>
    </location>
</feature>
<dbReference type="InterPro" id="IPR049034">
    <property type="entry name" value="T3S_SPI-1_N0"/>
</dbReference>
<dbReference type="EMBL" id="CADIJZ010000023">
    <property type="protein sequence ID" value="CAB3725716.1"/>
    <property type="molecule type" value="Genomic_DNA"/>
</dbReference>
<feature type="region of interest" description="Disordered" evidence="12">
    <location>
        <begin position="229"/>
        <end position="343"/>
    </location>
</feature>
<evidence type="ECO:0000256" key="6">
    <source>
        <dbReference type="ARBA" id="ARBA00023010"/>
    </source>
</evidence>
<keyword evidence="8 10" id="KW-0472">Membrane</keyword>
<dbReference type="Pfam" id="PF21304">
    <property type="entry name" value="T3S_SPI-1_N0"/>
    <property type="match status" value="1"/>
</dbReference>
<name>A0A6J5C315_9BURK</name>
<reference evidence="16 17" key="1">
    <citation type="submission" date="2020-04" db="EMBL/GenBank/DDBJ databases">
        <authorList>
            <person name="De Canck E."/>
        </authorList>
    </citation>
    <scope>NUCLEOTIDE SEQUENCE [LARGE SCALE GENOMIC DNA]</scope>
    <source>
        <strain evidence="16 17">LMG 27174</strain>
    </source>
</reference>
<dbReference type="Pfam" id="PF03958">
    <property type="entry name" value="Secretin_N"/>
    <property type="match status" value="2"/>
</dbReference>
<dbReference type="InterPro" id="IPR005644">
    <property type="entry name" value="NolW-like"/>
</dbReference>
<feature type="chain" id="PRO_5027191664" description="Type 3 secretion system secretin" evidence="10">
    <location>
        <begin position="36"/>
        <end position="708"/>
    </location>
</feature>
<comment type="subunit">
    <text evidence="10">The core secretion machinery of the T3SS is composed of approximately 20 different proteins, including cytoplasmic components, a base, an export apparatus and a needle. This subunit is part of the base, which anchors the injectisome in the bacterial cell envelope. Forms a stable homooligomeric complex.</text>
</comment>
<dbReference type="PROSITE" id="PS00875">
    <property type="entry name" value="T2SP_D"/>
    <property type="match status" value="1"/>
</dbReference>
<dbReference type="Gene3D" id="3.30.1370.120">
    <property type="match status" value="2"/>
</dbReference>
<dbReference type="GO" id="GO:0015627">
    <property type="term" value="C:type II protein secretion system complex"/>
    <property type="evidence" value="ECO:0007669"/>
    <property type="project" value="TreeGrafter"/>
</dbReference>
<evidence type="ECO:0000259" key="14">
    <source>
        <dbReference type="Pfam" id="PF03958"/>
    </source>
</evidence>
<keyword evidence="4 10" id="KW-0732">Signal</keyword>
<gene>
    <name evidence="16" type="primary">sctC_4</name>
    <name evidence="10" type="synonym">sctC</name>
    <name evidence="16" type="ORF">LMG27174_05347</name>
</gene>
<feature type="signal peptide" evidence="10">
    <location>
        <begin position="1"/>
        <end position="35"/>
    </location>
</feature>
<feature type="compositionally biased region" description="Low complexity" evidence="12">
    <location>
        <begin position="649"/>
        <end position="667"/>
    </location>
</feature>
<evidence type="ECO:0000313" key="17">
    <source>
        <dbReference type="Proteomes" id="UP000494205"/>
    </source>
</evidence>
<keyword evidence="5 10" id="KW-0653">Protein transport</keyword>
<dbReference type="PANTHER" id="PTHR30332:SF5">
    <property type="entry name" value="SPI-1 TYPE 3 SECRETION SYSTEM SECRETIN"/>
    <property type="match status" value="1"/>
</dbReference>
<evidence type="ECO:0000256" key="12">
    <source>
        <dbReference type="SAM" id="MobiDB-lite"/>
    </source>
</evidence>
<sequence precursor="true">MKAIVCGRRGAAFRVRTLCAALVAAGALAASPVHAEAVTWQGTRFEYVADHKDLKDVLRDFGASQHVMTWISPHVEGTVTGRFDAAPQRFLDQMAGSFGVLWYFDGSVLRIYGSNEARSATLGLTHASTDDLRRALGRLQIEDPRFPVRYDSVSRTAVVSGPPRFVELVTDVAHLIDHDSIPGAKVVVQRFPLHYAWATDRSITVNGRNVTVRGVAALLRTLYGQGVPAAGGDASGDAPPARRDAYRVPSVREMQDDGMTTGATRAGGAHPPPLPTLPGLGAGSSAGSSYGAAGDGMAPPPSGGIADASTNSNQARDGGGAAPTAGHVRQSAHGAPTIEADSRSNSILVRDRAENMAAFGSLIESLDTRPGILEIDASIIEITDNALQELGVDWRLHSGHVDFQTGNGQQSQTSNPGSLNPQGFSNPFDAASAGVLATPAGGVLTAVIGGAGRYLLTRISAMQQTDQARITASPKVETLDNVEALMDNKQTFYVQVAGYQSADLYSVSAGVSLRVLPSIVSSASGEQIRMDVHIEDGKLTDQQVGQLPVVSNSTIDTQALINEGDSLLIAGYSVDQDDHTQTAVPLLSKIPLIGELFKYRKHQGQRFQRLFLLTPRVLSAAAGGSASSGANGDMSGGVNGGMNGRMNGRMNGTRTAPGTGPDTGDGANFAPLPPEAMNVPRQPPMPRVAQTAALPAAQPINMAIDEKP</sequence>
<dbReference type="PANTHER" id="PTHR30332">
    <property type="entry name" value="PROBABLE GENERAL SECRETION PATHWAY PROTEIN D"/>
    <property type="match status" value="1"/>
</dbReference>
<dbReference type="InterPro" id="IPR004845">
    <property type="entry name" value="T2SS_GspD_CS"/>
</dbReference>
<evidence type="ECO:0000256" key="8">
    <source>
        <dbReference type="ARBA" id="ARBA00023136"/>
    </source>
</evidence>
<feature type="compositionally biased region" description="Polar residues" evidence="12">
    <location>
        <begin position="404"/>
        <end position="424"/>
    </location>
</feature>
<comment type="similarity">
    <text evidence="2 10">Belongs to the bacterial secretin family. T3SS SctC subfamily.</text>
</comment>
<dbReference type="HAMAP" id="MF_02219">
    <property type="entry name" value="Type_III_secretin"/>
    <property type="match status" value="1"/>
</dbReference>
<dbReference type="NCBIfam" id="TIGR02516">
    <property type="entry name" value="type_III_yscC"/>
    <property type="match status" value="1"/>
</dbReference>
<keyword evidence="3 10" id="KW-0813">Transport</keyword>
<evidence type="ECO:0000256" key="2">
    <source>
        <dbReference type="ARBA" id="ARBA00007032"/>
    </source>
</evidence>
<evidence type="ECO:0000256" key="3">
    <source>
        <dbReference type="ARBA" id="ARBA00022448"/>
    </source>
</evidence>
<evidence type="ECO:0000256" key="4">
    <source>
        <dbReference type="ARBA" id="ARBA00022729"/>
    </source>
</evidence>
<dbReference type="RefSeq" id="WP_244201409.1">
    <property type="nucleotide sequence ID" value="NZ_CADIJZ010000023.1"/>
</dbReference>